<dbReference type="Gene3D" id="1.20.150.20">
    <property type="entry name" value="ATP synthase alpha/beta chain, C-terminal domain"/>
    <property type="match status" value="1"/>
</dbReference>
<feature type="domain" description="ATP synthase alpha subunit C-terminal" evidence="16">
    <location>
        <begin position="374"/>
        <end position="499"/>
    </location>
</feature>
<dbReference type="CDD" id="cd01132">
    <property type="entry name" value="F1-ATPase_alpha_CD"/>
    <property type="match status" value="1"/>
</dbReference>
<dbReference type="PANTHER" id="PTHR48082:SF2">
    <property type="entry name" value="ATP SYNTHASE SUBUNIT ALPHA, MITOCHONDRIAL"/>
    <property type="match status" value="1"/>
</dbReference>
<evidence type="ECO:0000256" key="13">
    <source>
        <dbReference type="ARBA" id="ARBA00026013"/>
    </source>
</evidence>
<keyword evidence="7 14" id="KW-0067">ATP-binding</keyword>
<keyword evidence="19" id="KW-1185">Reference proteome</keyword>
<keyword evidence="12 14" id="KW-0066">ATP synthesis</keyword>
<feature type="domain" description="ATPase F1/V1/A1 complex alpha/beta subunit N-terminal" evidence="17">
    <location>
        <begin position="24"/>
        <end position="89"/>
    </location>
</feature>
<dbReference type="SUPFAM" id="SSF47917">
    <property type="entry name" value="C-terminal domain of alpha and beta subunits of F1 ATP synthase"/>
    <property type="match status" value="1"/>
</dbReference>
<evidence type="ECO:0000256" key="8">
    <source>
        <dbReference type="ARBA" id="ARBA00022967"/>
    </source>
</evidence>
<dbReference type="InterPro" id="IPR023366">
    <property type="entry name" value="ATP_synth_asu-like_sf"/>
</dbReference>
<dbReference type="InterPro" id="IPR038376">
    <property type="entry name" value="ATP_synth_asu_C_sf"/>
</dbReference>
<keyword evidence="5 14" id="KW-0547">Nucleotide-binding</keyword>
<evidence type="ECO:0000256" key="6">
    <source>
        <dbReference type="ARBA" id="ARBA00022781"/>
    </source>
</evidence>
<comment type="subcellular location">
    <subcellularLocation>
        <location evidence="14">Cell membrane</location>
        <topology evidence="14">Peripheral membrane protein</topology>
    </subcellularLocation>
    <subcellularLocation>
        <location evidence="2">Membrane</location>
    </subcellularLocation>
</comment>
<evidence type="ECO:0000256" key="12">
    <source>
        <dbReference type="ARBA" id="ARBA00023310"/>
    </source>
</evidence>
<evidence type="ECO:0000256" key="9">
    <source>
        <dbReference type="ARBA" id="ARBA00023065"/>
    </source>
</evidence>
<keyword evidence="8 14" id="KW-1278">Translocase</keyword>
<evidence type="ECO:0000259" key="15">
    <source>
        <dbReference type="Pfam" id="PF00006"/>
    </source>
</evidence>
<evidence type="ECO:0000259" key="17">
    <source>
        <dbReference type="Pfam" id="PF02874"/>
    </source>
</evidence>
<dbReference type="Gene3D" id="2.40.30.20">
    <property type="match status" value="1"/>
</dbReference>
<dbReference type="InterPro" id="IPR000793">
    <property type="entry name" value="ATP_synth_asu_C"/>
</dbReference>
<dbReference type="Proteomes" id="UP001293791">
    <property type="component" value="Unassembled WGS sequence"/>
</dbReference>
<evidence type="ECO:0000313" key="18">
    <source>
        <dbReference type="EMBL" id="MDZ5761906.1"/>
    </source>
</evidence>
<dbReference type="CDD" id="cd18116">
    <property type="entry name" value="ATP-synt_F1_alpha_N"/>
    <property type="match status" value="1"/>
</dbReference>
<dbReference type="InterPro" id="IPR033732">
    <property type="entry name" value="ATP_synth_F1_a_nt-bd_dom"/>
</dbReference>
<dbReference type="NCBIfam" id="TIGR00962">
    <property type="entry name" value="atpA"/>
    <property type="match status" value="1"/>
</dbReference>
<sequence>MKSSEVFDILKQKIADFDGRPKFEEIGQVIKVADGIVIAYGLDNVQYNEVVEFECGVKGLAISLEQDSVGIIVFGGDRTIREGESVKRTFKTLSVPVGNALLGRVVDSLGNAVDGREAIDSNLFRNVEESAPGIIDRQSVCEPLQTGIIAIDSLIPIGRGQRELIIGDRQTGKTAIAIDTIINQKRLFGTEDQVHCIYVTIGQKKSSVARIVKKLEEEDAMKYTTVVIASASESAAMQFIAPYSGCAMGEYFRDHGKHALIIYDDLSKHAIAYRQLSLLLRRPPGREAYPGDVFYLHSRLLERAAKLSNAKGGGSLTALPIVETQAGDVSAYIPTNVISITDGQIFLETELFFKGIRPAVNVGLSVSRVGSAAQIKAMKQVASGIKLDLAQYRELESFSQFASDLDSTTKAILLRGNKLTELLKQPQYSTYSAVEQVILILAGVKGYIDGIESEKINRFKGALLEHFKSKHKEKLDEIKNKKSISADLEKSIIAAIAEFVQLFG</sequence>
<evidence type="ECO:0000256" key="11">
    <source>
        <dbReference type="ARBA" id="ARBA00023196"/>
    </source>
</evidence>
<comment type="subunit">
    <text evidence="13">F-type ATPases have 2 components, CF(1) - the catalytic core - and CF(0) - the membrane proton channel. CF(1) has five subunits: alpha(3), beta(3), gamma(1), delta(1), epsilon(1). CF(0) has four main subunits: a(1), b(1), b'(1) and c(9-12).</text>
</comment>
<dbReference type="Pfam" id="PF00306">
    <property type="entry name" value="ATP-synt_ab_C"/>
    <property type="match status" value="1"/>
</dbReference>
<dbReference type="SUPFAM" id="SSF50615">
    <property type="entry name" value="N-terminal domain of alpha and beta subunits of F1 ATP synthase"/>
    <property type="match status" value="1"/>
</dbReference>
<feature type="binding site" evidence="14">
    <location>
        <begin position="167"/>
        <end position="174"/>
    </location>
    <ligand>
        <name>ATP</name>
        <dbReference type="ChEBI" id="CHEBI:30616"/>
    </ligand>
</feature>
<dbReference type="CDD" id="cd18113">
    <property type="entry name" value="ATP-synt_F1_alpha_C"/>
    <property type="match status" value="1"/>
</dbReference>
<name>A0ABU5L701_9RICK</name>
<comment type="caution">
    <text evidence="18">The sequence shown here is derived from an EMBL/GenBank/DDBJ whole genome shotgun (WGS) entry which is preliminary data.</text>
</comment>
<organism evidence="18 19">
    <name type="scientific">Candidatus Cyrtobacter comes</name>
    <dbReference type="NCBI Taxonomy" id="675776"/>
    <lineage>
        <taxon>Bacteria</taxon>
        <taxon>Pseudomonadati</taxon>
        <taxon>Pseudomonadota</taxon>
        <taxon>Alphaproteobacteria</taxon>
        <taxon>Rickettsiales</taxon>
        <taxon>Candidatus Midichloriaceae</taxon>
        <taxon>Candidatus Cyrtobacter</taxon>
    </lineage>
</organism>
<keyword evidence="6 14" id="KW-0375">Hydrogen ion transport</keyword>
<dbReference type="PANTHER" id="PTHR48082">
    <property type="entry name" value="ATP SYNTHASE SUBUNIT ALPHA, MITOCHONDRIAL"/>
    <property type="match status" value="1"/>
</dbReference>
<evidence type="ECO:0000256" key="10">
    <source>
        <dbReference type="ARBA" id="ARBA00023136"/>
    </source>
</evidence>
<dbReference type="InterPro" id="IPR020003">
    <property type="entry name" value="ATPase_a/bsu_AS"/>
</dbReference>
<keyword evidence="10 14" id="KW-0472">Membrane</keyword>
<proteinExistence type="inferred from homology"/>
<evidence type="ECO:0000256" key="3">
    <source>
        <dbReference type="ARBA" id="ARBA00008936"/>
    </source>
</evidence>
<gene>
    <name evidence="14" type="primary">atpA</name>
    <name evidence="18" type="ORF">Cyrtocomes_00266</name>
</gene>
<protein>
    <recommendedName>
        <fullName evidence="14">ATP synthase subunit alpha</fullName>
        <ecNumber evidence="14">7.1.2.2</ecNumber>
    </recommendedName>
    <alternativeName>
        <fullName evidence="14">ATP synthase F1 sector subunit alpha</fullName>
    </alternativeName>
    <alternativeName>
        <fullName evidence="14">F-ATPase subunit alpha</fullName>
    </alternativeName>
</protein>
<feature type="domain" description="ATPase F1/V1/A1 complex alpha/beta subunit nucleotide-binding" evidence="15">
    <location>
        <begin position="147"/>
        <end position="367"/>
    </location>
</feature>
<evidence type="ECO:0000256" key="14">
    <source>
        <dbReference type="HAMAP-Rule" id="MF_01346"/>
    </source>
</evidence>
<evidence type="ECO:0000256" key="7">
    <source>
        <dbReference type="ARBA" id="ARBA00022840"/>
    </source>
</evidence>
<evidence type="ECO:0000256" key="2">
    <source>
        <dbReference type="ARBA" id="ARBA00004370"/>
    </source>
</evidence>
<comment type="similarity">
    <text evidence="3 14">Belongs to the ATPase alpha/beta chains family.</text>
</comment>
<dbReference type="EC" id="7.1.2.2" evidence="14"/>
<evidence type="ECO:0000313" key="19">
    <source>
        <dbReference type="Proteomes" id="UP001293791"/>
    </source>
</evidence>
<dbReference type="PROSITE" id="PS00152">
    <property type="entry name" value="ATPASE_ALPHA_BETA"/>
    <property type="match status" value="1"/>
</dbReference>
<dbReference type="InterPro" id="IPR036121">
    <property type="entry name" value="ATPase_F1/V1/A1_a/bsu_N_sf"/>
</dbReference>
<feature type="site" description="Required for activity" evidence="14">
    <location>
        <position position="365"/>
    </location>
</feature>
<accession>A0ABU5L701</accession>
<keyword evidence="11 14" id="KW-0139">CF(1)</keyword>
<keyword evidence="4 14" id="KW-0813">Transport</keyword>
<dbReference type="InterPro" id="IPR000194">
    <property type="entry name" value="ATPase_F1/V1/A1_a/bsu_nucl-bd"/>
</dbReference>
<dbReference type="NCBIfam" id="NF009884">
    <property type="entry name" value="PRK13343.1"/>
    <property type="match status" value="1"/>
</dbReference>
<keyword evidence="9 14" id="KW-0406">Ion transport</keyword>
<dbReference type="InterPro" id="IPR004100">
    <property type="entry name" value="ATPase_F1/V1/A1_a/bsu_N"/>
</dbReference>
<comment type="catalytic activity">
    <reaction evidence="14">
        <text>ATP + H2O + 4 H(+)(in) = ADP + phosphate + 5 H(+)(out)</text>
        <dbReference type="Rhea" id="RHEA:57720"/>
        <dbReference type="ChEBI" id="CHEBI:15377"/>
        <dbReference type="ChEBI" id="CHEBI:15378"/>
        <dbReference type="ChEBI" id="CHEBI:30616"/>
        <dbReference type="ChEBI" id="CHEBI:43474"/>
        <dbReference type="ChEBI" id="CHEBI:456216"/>
        <dbReference type="EC" id="7.1.2.2"/>
    </reaction>
</comment>
<dbReference type="EMBL" id="JARGYT010000009">
    <property type="protein sequence ID" value="MDZ5761906.1"/>
    <property type="molecule type" value="Genomic_DNA"/>
</dbReference>
<evidence type="ECO:0000259" key="16">
    <source>
        <dbReference type="Pfam" id="PF00306"/>
    </source>
</evidence>
<dbReference type="InterPro" id="IPR027417">
    <property type="entry name" value="P-loop_NTPase"/>
</dbReference>
<evidence type="ECO:0000256" key="4">
    <source>
        <dbReference type="ARBA" id="ARBA00022448"/>
    </source>
</evidence>
<comment type="function">
    <text evidence="1 14">Produces ATP from ADP in the presence of a proton gradient across the membrane. The alpha chain is a regulatory subunit.</text>
</comment>
<dbReference type="InterPro" id="IPR005294">
    <property type="entry name" value="ATP_synth_F1_asu"/>
</dbReference>
<dbReference type="Pfam" id="PF00006">
    <property type="entry name" value="ATP-synt_ab"/>
    <property type="match status" value="1"/>
</dbReference>
<evidence type="ECO:0000256" key="5">
    <source>
        <dbReference type="ARBA" id="ARBA00022741"/>
    </source>
</evidence>
<dbReference type="Gene3D" id="3.40.50.300">
    <property type="entry name" value="P-loop containing nucleotide triphosphate hydrolases"/>
    <property type="match status" value="1"/>
</dbReference>
<dbReference type="Pfam" id="PF02874">
    <property type="entry name" value="ATP-synt_ab_N"/>
    <property type="match status" value="1"/>
</dbReference>
<reference evidence="18 19" key="1">
    <citation type="submission" date="2023-02" db="EMBL/GenBank/DDBJ databases">
        <title>Host association and intracellularity evolved multiple times independently in the Rickettsiales.</title>
        <authorList>
            <person name="Castelli M."/>
            <person name="Nardi T."/>
            <person name="Gammuto L."/>
            <person name="Bellinzona G."/>
            <person name="Sabaneyeva E."/>
            <person name="Potekhin A."/>
            <person name="Serra V."/>
            <person name="Petroni G."/>
            <person name="Sassera D."/>
        </authorList>
    </citation>
    <scope>NUCLEOTIDE SEQUENCE [LARGE SCALE GENOMIC DNA]</scope>
    <source>
        <strain evidence="18 19">BOD18</strain>
    </source>
</reference>
<dbReference type="PIRSF" id="PIRSF039088">
    <property type="entry name" value="F_ATPase_subunit_alpha"/>
    <property type="match status" value="1"/>
</dbReference>
<dbReference type="HAMAP" id="MF_01346">
    <property type="entry name" value="ATP_synth_alpha_bact"/>
    <property type="match status" value="1"/>
</dbReference>
<keyword evidence="14" id="KW-1003">Cell membrane</keyword>
<evidence type="ECO:0000256" key="1">
    <source>
        <dbReference type="ARBA" id="ARBA00003784"/>
    </source>
</evidence>
<dbReference type="SUPFAM" id="SSF52540">
    <property type="entry name" value="P-loop containing nucleoside triphosphate hydrolases"/>
    <property type="match status" value="1"/>
</dbReference>
<dbReference type="RefSeq" id="WP_322497403.1">
    <property type="nucleotide sequence ID" value="NZ_JARGYT010000009.1"/>
</dbReference>